<dbReference type="Proteomes" id="UP000813824">
    <property type="component" value="Unassembled WGS sequence"/>
</dbReference>
<dbReference type="EMBL" id="JAEVFJ010000005">
    <property type="protein sequence ID" value="KAH8104504.1"/>
    <property type="molecule type" value="Genomic_DNA"/>
</dbReference>
<evidence type="ECO:0000313" key="2">
    <source>
        <dbReference type="EMBL" id="KAH8104504.1"/>
    </source>
</evidence>
<gene>
    <name evidence="2" type="ORF">BXZ70DRAFT_887737</name>
</gene>
<dbReference type="InterPro" id="IPR025337">
    <property type="entry name" value="Questin_oxidase-like"/>
</dbReference>
<dbReference type="PANTHER" id="PTHR35870">
    <property type="entry name" value="PROTEIN, PUTATIVE (AFU_ORTHOLOGUE AFUA_5G03330)-RELATED"/>
    <property type="match status" value="1"/>
</dbReference>
<proteinExistence type="predicted"/>
<dbReference type="OrthoDB" id="10004862at2759"/>
<evidence type="ECO:0000313" key="3">
    <source>
        <dbReference type="Proteomes" id="UP000813824"/>
    </source>
</evidence>
<dbReference type="Pfam" id="PF14027">
    <property type="entry name" value="Questin_oxidase"/>
    <property type="match status" value="1"/>
</dbReference>
<dbReference type="GO" id="GO:0016491">
    <property type="term" value="F:oxidoreductase activity"/>
    <property type="evidence" value="ECO:0007669"/>
    <property type="project" value="UniProtKB-KW"/>
</dbReference>
<dbReference type="AlphaFoldDB" id="A0A8K0XSP0"/>
<name>A0A8K0XSP0_9AGAR</name>
<accession>A0A8K0XSP0</accession>
<sequence>MASLSIRQGVLNLPSTPQAKALVEQLLEEDRQKHHCFWGRVGFHNHLSHHLLAAYDLGAPPKLLQAIFDAEKEGLDPIHLADRKEKKVEEQHVNIDKTNWQQYLGQEKYYAPLLKFFTEEIARLGAGQLLEEYVFAPAANGNGANMLRRFISGAVHPTIQTGYGVEFGSDSMVAQALAQTAVHSYDFVPDIHVLDFQSDIPASNPTSPEGHRQPFRGLSLLEILRQVYDSPILEPVMPYDFDALLSKRRADASKGGRPEEIARLAGLWIVDTSKGQAGLDEKVEELLWVTTLLLAGSGRKGRKPRLDFFLMHLLNVSIFIPSLLDAIPSAESKVTLVRSLLTVILSYILLRGRPRIDAELMMSYTATPHPPITPPKPDTSALGDPTVEDFVDPWPAIVSSVQFAPDAHTIKAIRALYFAARKYGTTPAGRVIGAFRDGGEETHIGIGKVDGTVFVRAAGVVMNTLGWVNYGQKEGQWDRSAHGWDDAWKTPDV</sequence>
<organism evidence="2 3">
    <name type="scientific">Cristinia sonorae</name>
    <dbReference type="NCBI Taxonomy" id="1940300"/>
    <lineage>
        <taxon>Eukaryota</taxon>
        <taxon>Fungi</taxon>
        <taxon>Dikarya</taxon>
        <taxon>Basidiomycota</taxon>
        <taxon>Agaricomycotina</taxon>
        <taxon>Agaricomycetes</taxon>
        <taxon>Agaricomycetidae</taxon>
        <taxon>Agaricales</taxon>
        <taxon>Pleurotineae</taxon>
        <taxon>Stephanosporaceae</taxon>
        <taxon>Cristinia</taxon>
    </lineage>
</organism>
<reference evidence="2" key="1">
    <citation type="journal article" date="2021" name="New Phytol.">
        <title>Evolutionary innovations through gain and loss of genes in the ectomycorrhizal Boletales.</title>
        <authorList>
            <person name="Wu G."/>
            <person name="Miyauchi S."/>
            <person name="Morin E."/>
            <person name="Kuo A."/>
            <person name="Drula E."/>
            <person name="Varga T."/>
            <person name="Kohler A."/>
            <person name="Feng B."/>
            <person name="Cao Y."/>
            <person name="Lipzen A."/>
            <person name="Daum C."/>
            <person name="Hundley H."/>
            <person name="Pangilinan J."/>
            <person name="Johnson J."/>
            <person name="Barry K."/>
            <person name="LaButti K."/>
            <person name="Ng V."/>
            <person name="Ahrendt S."/>
            <person name="Min B."/>
            <person name="Choi I.G."/>
            <person name="Park H."/>
            <person name="Plett J.M."/>
            <person name="Magnuson J."/>
            <person name="Spatafora J.W."/>
            <person name="Nagy L.G."/>
            <person name="Henrissat B."/>
            <person name="Grigoriev I.V."/>
            <person name="Yang Z.L."/>
            <person name="Xu J."/>
            <person name="Martin F.M."/>
        </authorList>
    </citation>
    <scope>NUCLEOTIDE SEQUENCE</scope>
    <source>
        <strain evidence="2">KKN 215</strain>
    </source>
</reference>
<keyword evidence="1" id="KW-0560">Oxidoreductase</keyword>
<dbReference type="PANTHER" id="PTHR35870:SF1">
    <property type="entry name" value="PROTEIN, PUTATIVE (AFU_ORTHOLOGUE AFUA_5G03330)-RELATED"/>
    <property type="match status" value="1"/>
</dbReference>
<protein>
    <submittedName>
        <fullName evidence="2">Uncharacterized protein</fullName>
    </submittedName>
</protein>
<evidence type="ECO:0000256" key="1">
    <source>
        <dbReference type="ARBA" id="ARBA00023002"/>
    </source>
</evidence>
<comment type="caution">
    <text evidence="2">The sequence shown here is derived from an EMBL/GenBank/DDBJ whole genome shotgun (WGS) entry which is preliminary data.</text>
</comment>
<keyword evidence="3" id="KW-1185">Reference proteome</keyword>